<feature type="transmembrane region" description="Helical" evidence="2">
    <location>
        <begin position="98"/>
        <end position="118"/>
    </location>
</feature>
<evidence type="ECO:0000256" key="2">
    <source>
        <dbReference type="SAM" id="Phobius"/>
    </source>
</evidence>
<keyword evidence="6" id="KW-1185">Reference proteome</keyword>
<dbReference type="Pfam" id="PF19040">
    <property type="entry name" value="SGNH"/>
    <property type="match status" value="1"/>
</dbReference>
<feature type="transmembrane region" description="Helical" evidence="2">
    <location>
        <begin position="397"/>
        <end position="417"/>
    </location>
</feature>
<keyword evidence="2" id="KW-0812">Transmembrane</keyword>
<dbReference type="RefSeq" id="WP_252593357.1">
    <property type="nucleotide sequence ID" value="NZ_CP099489.1"/>
</dbReference>
<evidence type="ECO:0000259" key="4">
    <source>
        <dbReference type="Pfam" id="PF19040"/>
    </source>
</evidence>
<sequence length="753" mass="80220">MPASIDENVQQTRQPRPRPGSGSSGGSPFRGDIEGLRAIAVLLVLLYHAGVTQLSGGFVGVDVFFVVSGFVITNQLVREIESTGRLSLWRFYGRRAKRLLPAAGLVLVVTAVVAWLLAPRVHWQSIGGDIVGAGAYVVNWVFAARSVDYLAEDVAPSPVLHFWSLAVEEQFYLLWPLVILALIGLWRLRQRRSASKHVSGTPRRGHLALGLLLLIVVPSLVFSIVYTQSHPSEAFFVTPTRLWELGVGGLLALGAARLETWPRFVAGLVAWLGLGLLLTSAFLVDATTPWPGHWALAPVLGTAAVIAGGFRAKRWGPAGLLGTAPFVWVGGLSYSLYLWHWPLLRFWEWEQGTPTVWVGLGIVAVSFLPAWLAHTVVESPLRYARALSTTPRYAVSVGLNCSLAAVLAGVLLIVGALGGSSAGGQSTGAQWSSDDAAVSSAPGEDGAESTAGPGEDEALTTADPGEDELDEPAVAGLPLPEAEQPGDEPFFDQITPDPLQATADVPGLYASGCQIAEADDTSEPCDFGDLDSDVVVAVVGDSKAAQWVPALERIGEEQGWLIRTYTKQSCSFADSLQDTAQGEPYTSCRAWGQDVLDRLTGEERPDVVLTSGVRSTGLVGDEPGEPTAEGLTDGYVRYWQALADEGVPVIALSDTPSPPIGPVYECVDEHRDDPAECSWPYAASPGSQVLQDAAAQVDDATFVDMGPWVCPGGECVGVYRNVLTYRQGSHITATFAEVLTEPLAAYLTPLVEP</sequence>
<dbReference type="InterPro" id="IPR050879">
    <property type="entry name" value="Acyltransferase_3"/>
</dbReference>
<name>A0ABY4YUX9_9MICO</name>
<keyword evidence="2" id="KW-0472">Membrane</keyword>
<feature type="compositionally biased region" description="Acidic residues" evidence="1">
    <location>
        <begin position="454"/>
        <end position="471"/>
    </location>
</feature>
<evidence type="ECO:0000259" key="3">
    <source>
        <dbReference type="Pfam" id="PF01757"/>
    </source>
</evidence>
<dbReference type="InterPro" id="IPR002656">
    <property type="entry name" value="Acyl_transf_3_dom"/>
</dbReference>
<keyword evidence="5" id="KW-0012">Acyltransferase</keyword>
<evidence type="ECO:0000313" key="6">
    <source>
        <dbReference type="Proteomes" id="UP001056455"/>
    </source>
</evidence>
<feature type="domain" description="SGNH" evidence="4">
    <location>
        <begin position="513"/>
        <end position="743"/>
    </location>
</feature>
<feature type="transmembrane region" description="Helical" evidence="2">
    <location>
        <begin position="265"/>
        <end position="284"/>
    </location>
</feature>
<keyword evidence="5" id="KW-0808">Transferase</keyword>
<gene>
    <name evidence="5" type="ORF">NF556_21150</name>
</gene>
<dbReference type="GO" id="GO:0016746">
    <property type="term" value="F:acyltransferase activity"/>
    <property type="evidence" value="ECO:0007669"/>
    <property type="project" value="UniProtKB-KW"/>
</dbReference>
<feature type="transmembrane region" description="Helical" evidence="2">
    <location>
        <begin position="290"/>
        <end position="310"/>
    </location>
</feature>
<feature type="transmembrane region" description="Helical" evidence="2">
    <location>
        <begin position="170"/>
        <end position="186"/>
    </location>
</feature>
<dbReference type="PANTHER" id="PTHR23028">
    <property type="entry name" value="ACETYLTRANSFERASE"/>
    <property type="match status" value="1"/>
</dbReference>
<dbReference type="PANTHER" id="PTHR23028:SF53">
    <property type="entry name" value="ACYL_TRANSF_3 DOMAIN-CONTAINING PROTEIN"/>
    <property type="match status" value="1"/>
</dbReference>
<accession>A0ABY4YUX9</accession>
<feature type="region of interest" description="Disordered" evidence="1">
    <location>
        <begin position="1"/>
        <end position="28"/>
    </location>
</feature>
<keyword evidence="2" id="KW-1133">Transmembrane helix</keyword>
<protein>
    <submittedName>
        <fullName evidence="5">Acyltransferase</fullName>
    </submittedName>
</protein>
<feature type="transmembrane region" description="Helical" evidence="2">
    <location>
        <begin position="207"/>
        <end position="228"/>
    </location>
</feature>
<reference evidence="5" key="1">
    <citation type="submission" date="2022-06" db="EMBL/GenBank/DDBJ databases">
        <title>Ornithinimicrobium HY1793.</title>
        <authorList>
            <person name="Huang Y."/>
        </authorList>
    </citation>
    <scope>NUCLEOTIDE SEQUENCE</scope>
    <source>
        <strain evidence="5">HY1793</strain>
    </source>
</reference>
<feature type="domain" description="Acyltransferase 3" evidence="3">
    <location>
        <begin position="32"/>
        <end position="373"/>
    </location>
</feature>
<dbReference type="InterPro" id="IPR043968">
    <property type="entry name" value="SGNH"/>
</dbReference>
<feature type="transmembrane region" description="Helical" evidence="2">
    <location>
        <begin position="57"/>
        <end position="77"/>
    </location>
</feature>
<feature type="region of interest" description="Disordered" evidence="1">
    <location>
        <begin position="424"/>
        <end position="498"/>
    </location>
</feature>
<feature type="transmembrane region" description="Helical" evidence="2">
    <location>
        <begin position="240"/>
        <end position="258"/>
    </location>
</feature>
<evidence type="ECO:0000256" key="1">
    <source>
        <dbReference type="SAM" id="MobiDB-lite"/>
    </source>
</evidence>
<dbReference type="EMBL" id="CP099489">
    <property type="protein sequence ID" value="USQ80060.1"/>
    <property type="molecule type" value="Genomic_DNA"/>
</dbReference>
<feature type="transmembrane region" description="Helical" evidence="2">
    <location>
        <begin position="317"/>
        <end position="337"/>
    </location>
</feature>
<organism evidence="5 6">
    <name type="scientific">Ornithinimicrobium faecis</name>
    <dbReference type="NCBI Taxonomy" id="2934158"/>
    <lineage>
        <taxon>Bacteria</taxon>
        <taxon>Bacillati</taxon>
        <taxon>Actinomycetota</taxon>
        <taxon>Actinomycetes</taxon>
        <taxon>Micrococcales</taxon>
        <taxon>Ornithinimicrobiaceae</taxon>
        <taxon>Ornithinimicrobium</taxon>
    </lineage>
</organism>
<feature type="transmembrane region" description="Helical" evidence="2">
    <location>
        <begin position="357"/>
        <end position="377"/>
    </location>
</feature>
<evidence type="ECO:0000313" key="5">
    <source>
        <dbReference type="EMBL" id="USQ80060.1"/>
    </source>
</evidence>
<proteinExistence type="predicted"/>
<dbReference type="Pfam" id="PF01757">
    <property type="entry name" value="Acyl_transf_3"/>
    <property type="match status" value="1"/>
</dbReference>
<dbReference type="Proteomes" id="UP001056455">
    <property type="component" value="Chromosome"/>
</dbReference>